<keyword evidence="4 9" id="KW-1133">Transmembrane helix</keyword>
<dbReference type="InterPro" id="IPR015373">
    <property type="entry name" value="Interferon/interleukin_rcp_dom"/>
</dbReference>
<comment type="subcellular location">
    <subcellularLocation>
        <location evidence="1">Membrane</location>
        <topology evidence="1">Single-pass type I membrane protein</topology>
    </subcellularLocation>
</comment>
<dbReference type="Pfam" id="PF09294">
    <property type="entry name" value="Interfer-bind"/>
    <property type="match status" value="1"/>
</dbReference>
<keyword evidence="6" id="KW-1015">Disulfide bond</keyword>
<evidence type="ECO:0000256" key="8">
    <source>
        <dbReference type="ARBA" id="ARBA00023288"/>
    </source>
</evidence>
<name>A0ABQ7SM39_PHRPL</name>
<dbReference type="InterPro" id="IPR050650">
    <property type="entry name" value="Type-II_Cytokine-TF_Rcpt"/>
</dbReference>
<evidence type="ECO:0000256" key="5">
    <source>
        <dbReference type="ARBA" id="ARBA00023136"/>
    </source>
</evidence>
<reference evidence="11 12" key="1">
    <citation type="journal article" date="2022" name="Gigascience">
        <title>A chromosome-level genome assembly and annotation of the desert horned lizard, Phrynosoma platyrhinos, provides insight into chromosomal rearrangements among reptiles.</title>
        <authorList>
            <person name="Koochekian N."/>
            <person name="Ascanio A."/>
            <person name="Farleigh K."/>
            <person name="Card D.C."/>
            <person name="Schield D.R."/>
            <person name="Castoe T.A."/>
            <person name="Jezkova T."/>
        </authorList>
    </citation>
    <scope>NUCLEOTIDE SEQUENCE [LARGE SCALE GENOMIC DNA]</scope>
    <source>
        <strain evidence="11">NK-2021</strain>
    </source>
</reference>
<evidence type="ECO:0000259" key="10">
    <source>
        <dbReference type="Pfam" id="PF09294"/>
    </source>
</evidence>
<keyword evidence="7" id="KW-0325">Glycoprotein</keyword>
<keyword evidence="5 9" id="KW-0472">Membrane</keyword>
<sequence>MPTIKHFEQIDKTLKIEILDPLTPYRFDNGSFQTIRDIFKDNLEYTVYYWKDQSTGKKWSTKRSSQFELSVDEGKSYCFYVQATVTSNSKSRESPKSIEKCTSIKREELDSLNLDTVLIIAAIAAGVIVLVIILSVVAYKCRRPKATKKENIPPNL</sequence>
<comment type="caution">
    <text evidence="11">The sequence shown here is derived from an EMBL/GenBank/DDBJ whole genome shotgun (WGS) entry which is preliminary data.</text>
</comment>
<dbReference type="PRINTS" id="PR00346">
    <property type="entry name" value="TISSUEFACTOR"/>
</dbReference>
<evidence type="ECO:0000256" key="9">
    <source>
        <dbReference type="SAM" id="Phobius"/>
    </source>
</evidence>
<evidence type="ECO:0000313" key="12">
    <source>
        <dbReference type="Proteomes" id="UP000826234"/>
    </source>
</evidence>
<dbReference type="EMBL" id="JAIPUX010005289">
    <property type="protein sequence ID" value="KAH0618400.1"/>
    <property type="molecule type" value="Genomic_DNA"/>
</dbReference>
<protein>
    <recommendedName>
        <fullName evidence="10">Interferon/interleukin receptor domain-containing protein</fullName>
    </recommendedName>
</protein>
<dbReference type="InterPro" id="IPR013783">
    <property type="entry name" value="Ig-like_fold"/>
</dbReference>
<keyword evidence="12" id="KW-1185">Reference proteome</keyword>
<accession>A0ABQ7SM39</accession>
<evidence type="ECO:0000256" key="6">
    <source>
        <dbReference type="ARBA" id="ARBA00023157"/>
    </source>
</evidence>
<dbReference type="PANTHER" id="PTHR20859:SF22">
    <property type="entry name" value="TISSUE FACTOR"/>
    <property type="match status" value="1"/>
</dbReference>
<evidence type="ECO:0000256" key="7">
    <source>
        <dbReference type="ARBA" id="ARBA00023180"/>
    </source>
</evidence>
<evidence type="ECO:0000256" key="3">
    <source>
        <dbReference type="ARBA" id="ARBA00022729"/>
    </source>
</evidence>
<proteinExistence type="predicted"/>
<dbReference type="InterPro" id="IPR001187">
    <property type="entry name" value="Tissue_factor"/>
</dbReference>
<evidence type="ECO:0000256" key="1">
    <source>
        <dbReference type="ARBA" id="ARBA00004479"/>
    </source>
</evidence>
<keyword evidence="2 9" id="KW-0812">Transmembrane</keyword>
<dbReference type="Gene3D" id="2.60.40.10">
    <property type="entry name" value="Immunoglobulins"/>
    <property type="match status" value="1"/>
</dbReference>
<evidence type="ECO:0000313" key="11">
    <source>
        <dbReference type="EMBL" id="KAH0618400.1"/>
    </source>
</evidence>
<gene>
    <name evidence="11" type="ORF">JD844_017554</name>
</gene>
<feature type="transmembrane region" description="Helical" evidence="9">
    <location>
        <begin position="117"/>
        <end position="139"/>
    </location>
</feature>
<evidence type="ECO:0000256" key="4">
    <source>
        <dbReference type="ARBA" id="ARBA00022989"/>
    </source>
</evidence>
<keyword evidence="8" id="KW-0449">Lipoprotein</keyword>
<dbReference type="Proteomes" id="UP000826234">
    <property type="component" value="Unassembled WGS sequence"/>
</dbReference>
<evidence type="ECO:0000256" key="2">
    <source>
        <dbReference type="ARBA" id="ARBA00022692"/>
    </source>
</evidence>
<organism evidence="11 12">
    <name type="scientific">Phrynosoma platyrhinos</name>
    <name type="common">Desert horned lizard</name>
    <dbReference type="NCBI Taxonomy" id="52577"/>
    <lineage>
        <taxon>Eukaryota</taxon>
        <taxon>Metazoa</taxon>
        <taxon>Chordata</taxon>
        <taxon>Craniata</taxon>
        <taxon>Vertebrata</taxon>
        <taxon>Euteleostomi</taxon>
        <taxon>Lepidosauria</taxon>
        <taxon>Squamata</taxon>
        <taxon>Bifurcata</taxon>
        <taxon>Unidentata</taxon>
        <taxon>Episquamata</taxon>
        <taxon>Toxicofera</taxon>
        <taxon>Iguania</taxon>
        <taxon>Phrynosomatidae</taxon>
        <taxon>Phrynosomatinae</taxon>
        <taxon>Phrynosoma</taxon>
    </lineage>
</organism>
<keyword evidence="3" id="KW-0732">Signal</keyword>
<dbReference type="InterPro" id="IPR036116">
    <property type="entry name" value="FN3_sf"/>
</dbReference>
<dbReference type="SUPFAM" id="SSF49265">
    <property type="entry name" value="Fibronectin type III"/>
    <property type="match status" value="1"/>
</dbReference>
<feature type="domain" description="Interferon/interleukin receptor" evidence="10">
    <location>
        <begin position="2"/>
        <end position="104"/>
    </location>
</feature>
<dbReference type="PANTHER" id="PTHR20859">
    <property type="entry name" value="INTERFERON/INTERLEUKIN RECEPTOR"/>
    <property type="match status" value="1"/>
</dbReference>